<dbReference type="Proteomes" id="UP000299102">
    <property type="component" value="Unassembled WGS sequence"/>
</dbReference>
<protein>
    <recommendedName>
        <fullName evidence="1">Integrase zinc-binding domain-containing protein</fullName>
    </recommendedName>
</protein>
<reference evidence="2 3" key="1">
    <citation type="journal article" date="2019" name="Commun. Biol.">
        <title>The bagworm genome reveals a unique fibroin gene that provides high tensile strength.</title>
        <authorList>
            <person name="Kono N."/>
            <person name="Nakamura H."/>
            <person name="Ohtoshi R."/>
            <person name="Tomita M."/>
            <person name="Numata K."/>
            <person name="Arakawa K."/>
        </authorList>
    </citation>
    <scope>NUCLEOTIDE SEQUENCE [LARGE SCALE GENOMIC DNA]</scope>
</reference>
<organism evidence="2 3">
    <name type="scientific">Eumeta variegata</name>
    <name type="common">Bagworm moth</name>
    <name type="synonym">Eumeta japonica</name>
    <dbReference type="NCBI Taxonomy" id="151549"/>
    <lineage>
        <taxon>Eukaryota</taxon>
        <taxon>Metazoa</taxon>
        <taxon>Ecdysozoa</taxon>
        <taxon>Arthropoda</taxon>
        <taxon>Hexapoda</taxon>
        <taxon>Insecta</taxon>
        <taxon>Pterygota</taxon>
        <taxon>Neoptera</taxon>
        <taxon>Endopterygota</taxon>
        <taxon>Lepidoptera</taxon>
        <taxon>Glossata</taxon>
        <taxon>Ditrysia</taxon>
        <taxon>Tineoidea</taxon>
        <taxon>Psychidae</taxon>
        <taxon>Oiketicinae</taxon>
        <taxon>Eumeta</taxon>
    </lineage>
</organism>
<name>A0A4C1ZN46_EUMVA</name>
<dbReference type="OrthoDB" id="425619at2759"/>
<dbReference type="InterPro" id="IPR041588">
    <property type="entry name" value="Integrase_H2C2"/>
</dbReference>
<evidence type="ECO:0000313" key="3">
    <source>
        <dbReference type="Proteomes" id="UP000299102"/>
    </source>
</evidence>
<dbReference type="AlphaFoldDB" id="A0A4C1ZN46"/>
<dbReference type="EMBL" id="BGZK01001981">
    <property type="protein sequence ID" value="GBP89188.1"/>
    <property type="molecule type" value="Genomic_DNA"/>
</dbReference>
<feature type="domain" description="Integrase zinc-binding" evidence="1">
    <location>
        <begin position="25"/>
        <end position="80"/>
    </location>
</feature>
<dbReference type="Pfam" id="PF17921">
    <property type="entry name" value="Integrase_H2C2"/>
    <property type="match status" value="1"/>
</dbReference>
<proteinExistence type="predicted"/>
<sequence length="100" mass="11627">MNQGKLYRYNPDSESEFPQLVITANQVSPILQKLYDLPLTGHPGIGRTYQNIFQLYYFTGMRGVITVYVKTCAHCQQYKETNSKSPDLLQTLIMNQRNEY</sequence>
<dbReference type="FunFam" id="1.10.340.70:FF:000001">
    <property type="entry name" value="Retrovirus-related Pol polyprotein from transposon gypsy-like Protein"/>
    <property type="match status" value="1"/>
</dbReference>
<accession>A0A4C1ZN46</accession>
<comment type="caution">
    <text evidence="2">The sequence shown here is derived from an EMBL/GenBank/DDBJ whole genome shotgun (WGS) entry which is preliminary data.</text>
</comment>
<evidence type="ECO:0000313" key="2">
    <source>
        <dbReference type="EMBL" id="GBP89188.1"/>
    </source>
</evidence>
<evidence type="ECO:0000259" key="1">
    <source>
        <dbReference type="Pfam" id="PF17921"/>
    </source>
</evidence>
<keyword evidence="3" id="KW-1185">Reference proteome</keyword>
<dbReference type="Gene3D" id="1.10.340.70">
    <property type="match status" value="1"/>
</dbReference>
<gene>
    <name evidence="2" type="ORF">EVAR_62986_1</name>
</gene>